<evidence type="ECO:0000313" key="3">
    <source>
        <dbReference type="EnsemblPlants" id="PNT76004"/>
    </source>
</evidence>
<feature type="compositionally biased region" description="Low complexity" evidence="1">
    <location>
        <begin position="1"/>
        <end position="10"/>
    </location>
</feature>
<keyword evidence="4" id="KW-1185">Reference proteome</keyword>
<dbReference type="Gramene" id="PNT76004">
    <property type="protein sequence ID" value="PNT76004"/>
    <property type="gene ID" value="BRADI_1g42795v3"/>
</dbReference>
<feature type="compositionally biased region" description="Pro residues" evidence="1">
    <location>
        <begin position="11"/>
        <end position="21"/>
    </location>
</feature>
<sequence length="122" mass="12847">MEPLSLCSPSSPSPLSRPPWRPAAATVPRPAATAAMEASVPNPAGPGQYLPGSALSPNAACCCCRLRARARSGPRCCSIRPLAPVPGLDPAPCTGRSLTSMRGGGARHWCVEEQRRRHQFFS</sequence>
<name>A0A2K2DP00_BRADI</name>
<evidence type="ECO:0000313" key="2">
    <source>
        <dbReference type="EMBL" id="PNT76004.1"/>
    </source>
</evidence>
<dbReference type="Proteomes" id="UP000008810">
    <property type="component" value="Chromosome 1"/>
</dbReference>
<reference evidence="3" key="3">
    <citation type="submission" date="2018-08" db="UniProtKB">
        <authorList>
            <consortium name="EnsemblPlants"/>
        </authorList>
    </citation>
    <scope>IDENTIFICATION</scope>
    <source>
        <strain evidence="3">cv. Bd21</strain>
    </source>
</reference>
<dbReference type="InParanoid" id="A0A2K2DP00"/>
<dbReference type="AlphaFoldDB" id="A0A2K2DP00"/>
<feature type="compositionally biased region" description="Low complexity" evidence="1">
    <location>
        <begin position="22"/>
        <end position="35"/>
    </location>
</feature>
<evidence type="ECO:0000256" key="1">
    <source>
        <dbReference type="SAM" id="MobiDB-lite"/>
    </source>
</evidence>
<proteinExistence type="predicted"/>
<protein>
    <submittedName>
        <fullName evidence="2 3">Uncharacterized protein</fullName>
    </submittedName>
</protein>
<reference evidence="2 3" key="1">
    <citation type="journal article" date="2010" name="Nature">
        <title>Genome sequencing and analysis of the model grass Brachypodium distachyon.</title>
        <authorList>
            <consortium name="International Brachypodium Initiative"/>
        </authorList>
    </citation>
    <scope>NUCLEOTIDE SEQUENCE [LARGE SCALE GENOMIC DNA]</scope>
    <source>
        <strain evidence="2 3">Bd21</strain>
    </source>
</reference>
<organism evidence="2">
    <name type="scientific">Brachypodium distachyon</name>
    <name type="common">Purple false brome</name>
    <name type="synonym">Trachynia distachya</name>
    <dbReference type="NCBI Taxonomy" id="15368"/>
    <lineage>
        <taxon>Eukaryota</taxon>
        <taxon>Viridiplantae</taxon>
        <taxon>Streptophyta</taxon>
        <taxon>Embryophyta</taxon>
        <taxon>Tracheophyta</taxon>
        <taxon>Spermatophyta</taxon>
        <taxon>Magnoliopsida</taxon>
        <taxon>Liliopsida</taxon>
        <taxon>Poales</taxon>
        <taxon>Poaceae</taxon>
        <taxon>BOP clade</taxon>
        <taxon>Pooideae</taxon>
        <taxon>Stipodae</taxon>
        <taxon>Brachypodieae</taxon>
        <taxon>Brachypodium</taxon>
    </lineage>
</organism>
<dbReference type="EMBL" id="CM000880">
    <property type="protein sequence ID" value="PNT76004.1"/>
    <property type="molecule type" value="Genomic_DNA"/>
</dbReference>
<feature type="region of interest" description="Disordered" evidence="1">
    <location>
        <begin position="1"/>
        <end position="49"/>
    </location>
</feature>
<dbReference type="EnsemblPlants" id="PNT76004">
    <property type="protein sequence ID" value="PNT76004"/>
    <property type="gene ID" value="BRADI_1g42795v3"/>
</dbReference>
<reference evidence="2" key="2">
    <citation type="submission" date="2017-06" db="EMBL/GenBank/DDBJ databases">
        <title>WGS assembly of Brachypodium distachyon.</title>
        <authorList>
            <consortium name="The International Brachypodium Initiative"/>
            <person name="Lucas S."/>
            <person name="Harmon-Smith M."/>
            <person name="Lail K."/>
            <person name="Tice H."/>
            <person name="Grimwood J."/>
            <person name="Bruce D."/>
            <person name="Barry K."/>
            <person name="Shu S."/>
            <person name="Lindquist E."/>
            <person name="Wang M."/>
            <person name="Pitluck S."/>
            <person name="Vogel J.P."/>
            <person name="Garvin D.F."/>
            <person name="Mockler T.C."/>
            <person name="Schmutz J."/>
            <person name="Rokhsar D."/>
            <person name="Bevan M.W."/>
        </authorList>
    </citation>
    <scope>NUCLEOTIDE SEQUENCE</scope>
    <source>
        <strain evidence="2">Bd21</strain>
    </source>
</reference>
<accession>A0A2K2DP00</accession>
<evidence type="ECO:0000313" key="4">
    <source>
        <dbReference type="Proteomes" id="UP000008810"/>
    </source>
</evidence>
<gene>
    <name evidence="2" type="ORF">BRADI_1g42795v3</name>
</gene>